<gene>
    <name evidence="1" type="ORF">SAMN04489864_103172</name>
</gene>
<dbReference type="Proteomes" id="UP000199666">
    <property type="component" value="Unassembled WGS sequence"/>
</dbReference>
<dbReference type="EMBL" id="FOPP01000003">
    <property type="protein sequence ID" value="SFG91165.1"/>
    <property type="molecule type" value="Genomic_DNA"/>
</dbReference>
<evidence type="ECO:0000313" key="2">
    <source>
        <dbReference type="Proteomes" id="UP000199666"/>
    </source>
</evidence>
<evidence type="ECO:0000313" key="1">
    <source>
        <dbReference type="EMBL" id="SFG91165.1"/>
    </source>
</evidence>
<dbReference type="STRING" id="414048.SAMN04489864_103172"/>
<proteinExistence type="predicted"/>
<name>A0A1I2VPC5_9SPHI</name>
<dbReference type="AlphaFoldDB" id="A0A1I2VPC5"/>
<keyword evidence="2" id="KW-1185">Reference proteome</keyword>
<reference evidence="1 2" key="1">
    <citation type="submission" date="2016-10" db="EMBL/GenBank/DDBJ databases">
        <authorList>
            <person name="de Groot N.N."/>
        </authorList>
    </citation>
    <scope>NUCLEOTIDE SEQUENCE [LARGE SCALE GENOMIC DNA]</scope>
    <source>
        <strain evidence="1 2">DSM 18684</strain>
    </source>
</reference>
<organism evidence="1 2">
    <name type="scientific">Pedobacter insulae</name>
    <dbReference type="NCBI Taxonomy" id="414048"/>
    <lineage>
        <taxon>Bacteria</taxon>
        <taxon>Pseudomonadati</taxon>
        <taxon>Bacteroidota</taxon>
        <taxon>Sphingobacteriia</taxon>
        <taxon>Sphingobacteriales</taxon>
        <taxon>Sphingobacteriaceae</taxon>
        <taxon>Pedobacter</taxon>
    </lineage>
</organism>
<sequence>MHRSLWKKFSKNSQTPNMDLKSLKVFSILMFVFFGVNAQRSNIVIGPELNLPTGNATNESPIGFGGYLKGEVGLSEKFSITASVAITSFLGKKIIGPRQPTVSYLPVKAGLKYYTDRNFYFEGQLGTRFKIDGNANTTFVWSPGVGSLIKSRNSNNQFDIGLRYEGWTSSRTINTIEKNYTTFSFFSLRAGYAFNL</sequence>
<accession>A0A1I2VPC5</accession>
<protein>
    <recommendedName>
        <fullName evidence="3">Outer membrane protein beta-barrel domain-containing protein</fullName>
    </recommendedName>
</protein>
<evidence type="ECO:0008006" key="3">
    <source>
        <dbReference type="Google" id="ProtNLM"/>
    </source>
</evidence>